<protein>
    <submittedName>
        <fullName evidence="1">Uncharacterized protein</fullName>
    </submittedName>
</protein>
<accession>C2JU95</accession>
<sequence>MHIKIIAEKVHNVSPVMNKLIKALYGPANRQVFMKQYAKGRILRAGFLVLKKEIQVCDSLMAILLRFIGVNGVTLD</sequence>
<dbReference type="HOGENOM" id="CLU_2649961_0_0_9"/>
<comment type="caution">
    <text evidence="1">The sequence shown here is derived from an EMBL/GenBank/DDBJ whole genome shotgun (WGS) entry which is preliminary data.</text>
</comment>
<dbReference type="Proteomes" id="UP000004525">
    <property type="component" value="Unassembled WGS sequence"/>
</dbReference>
<keyword evidence="2" id="KW-1185">Reference proteome</keyword>
<name>C2JU95_LACRM</name>
<dbReference type="AlphaFoldDB" id="C2JU95"/>
<dbReference type="EMBL" id="ACIZ01000021">
    <property type="protein sequence ID" value="EEN81359.1"/>
    <property type="molecule type" value="Genomic_DNA"/>
</dbReference>
<organism evidence="1 2">
    <name type="scientific">Lacticaseibacillus rhamnosus (strain LMS2-1)</name>
    <dbReference type="NCBI Taxonomy" id="525361"/>
    <lineage>
        <taxon>Bacteria</taxon>
        <taxon>Bacillati</taxon>
        <taxon>Bacillota</taxon>
        <taxon>Bacilli</taxon>
        <taxon>Lactobacillales</taxon>
        <taxon>Lactobacillaceae</taxon>
        <taxon>Lacticaseibacillus</taxon>
    </lineage>
</organism>
<evidence type="ECO:0000313" key="2">
    <source>
        <dbReference type="Proteomes" id="UP000004525"/>
    </source>
</evidence>
<evidence type="ECO:0000313" key="1">
    <source>
        <dbReference type="EMBL" id="EEN81359.1"/>
    </source>
</evidence>
<gene>
    <name evidence="1" type="ORF">HMPREF0539_0479</name>
</gene>
<proteinExistence type="predicted"/>
<reference evidence="1" key="1">
    <citation type="submission" date="2009-01" db="EMBL/GenBank/DDBJ databases">
        <authorList>
            <person name="Qin X."/>
            <person name="Bachman B."/>
            <person name="Battles P."/>
            <person name="Bell A."/>
            <person name="Bess C."/>
            <person name="Bickham C."/>
            <person name="Chaboub L."/>
            <person name="Chen D."/>
            <person name="Coyle M."/>
            <person name="Deiros D.R."/>
            <person name="Dinh H."/>
            <person name="Forbes L."/>
            <person name="Fowler G."/>
            <person name="Francisco L."/>
            <person name="Fu Q."/>
            <person name="Gubbala S."/>
            <person name="Hale W."/>
            <person name="Han Y."/>
            <person name="Hemphill L."/>
            <person name="Highlander S.K."/>
            <person name="Hirani K."/>
            <person name="Hogues M."/>
            <person name="Jackson L."/>
            <person name="Jakkamsetti A."/>
            <person name="Javaid M."/>
            <person name="Jiang H."/>
            <person name="Korchina V."/>
            <person name="Kovar C."/>
            <person name="Lara F."/>
            <person name="Lee S."/>
            <person name="Mata R."/>
            <person name="Mathew T."/>
            <person name="Moen C."/>
            <person name="Morales K."/>
            <person name="Munidasa M."/>
            <person name="Nazareth L."/>
            <person name="Ngo R."/>
            <person name="Nguyen L."/>
            <person name="Okwuonu G."/>
            <person name="Ongeri F."/>
            <person name="Patil S."/>
            <person name="Petrosino J."/>
            <person name="Pham C."/>
            <person name="Pham P."/>
            <person name="Pu L.-L."/>
            <person name="Puazo M."/>
            <person name="Raj R."/>
            <person name="Reid J."/>
            <person name="Rouhana J."/>
            <person name="Saada N."/>
            <person name="Shang Y."/>
            <person name="Simmons D."/>
            <person name="Thornton R."/>
            <person name="Warren J."/>
            <person name="Weissenberger G."/>
            <person name="Zhang J."/>
            <person name="Zhang L."/>
            <person name="Zhou C."/>
            <person name="Zhu D."/>
            <person name="Muzny D."/>
            <person name="Worley K."/>
            <person name="Gibbs R."/>
        </authorList>
    </citation>
    <scope>NUCLEOTIDE SEQUENCE [LARGE SCALE GENOMIC DNA]</scope>
    <source>
        <strain evidence="1">LMS2-1</strain>
    </source>
</reference>